<reference evidence="2 3" key="1">
    <citation type="journal article" date="2016" name="Nat. Commun.">
        <title>Microbial interactions lead to rapid micro-scale successions on model marine particles.</title>
        <authorList>
            <person name="Datta M.S."/>
            <person name="Sliwerska E."/>
            <person name="Gore J."/>
            <person name="Polz M.F."/>
            <person name="Cordero O.X."/>
        </authorList>
    </citation>
    <scope>NUCLEOTIDE SEQUENCE [LARGE SCALE GENOMIC DNA]</scope>
    <source>
        <strain evidence="2 3">4G03</strain>
    </source>
</reference>
<dbReference type="Proteomes" id="UP001242342">
    <property type="component" value="Unassembled WGS sequence"/>
</dbReference>
<dbReference type="RefSeq" id="WP_099214050.1">
    <property type="nucleotide sequence ID" value="NZ_JAUYVU010000004.1"/>
</dbReference>
<organism evidence="2 3">
    <name type="scientific">Tenacibaculum discolor</name>
    <dbReference type="NCBI Taxonomy" id="361581"/>
    <lineage>
        <taxon>Bacteria</taxon>
        <taxon>Pseudomonadati</taxon>
        <taxon>Bacteroidota</taxon>
        <taxon>Flavobacteriia</taxon>
        <taxon>Flavobacteriales</taxon>
        <taxon>Flavobacteriaceae</taxon>
        <taxon>Tenacibaculum</taxon>
    </lineage>
</organism>
<accession>A0A497YTR3</accession>
<sequence>MKKSILNLGKALSNIELKQIKGSIGFGEFGCKTDLDCDTARLRCCYGICLTFDSQYDKTCNLL</sequence>
<dbReference type="AlphaFoldDB" id="A0A2G1BYG1"/>
<gene>
    <name evidence="2" type="ORF">CSC81_01675</name>
    <name evidence="1" type="ORF">Q8W23_06965</name>
</gene>
<evidence type="ECO:0000313" key="2">
    <source>
        <dbReference type="EMBL" id="PHN98919.1"/>
    </source>
</evidence>
<proteinExistence type="predicted"/>
<reference evidence="1 4" key="3">
    <citation type="submission" date="2023-07" db="EMBL/GenBank/DDBJ databases">
        <title>Genome content predicts the carbon catabolic preferences of heterotrophic bacteria.</title>
        <authorList>
            <person name="Gralka M."/>
        </authorList>
    </citation>
    <scope>NUCLEOTIDE SEQUENCE [LARGE SCALE GENOMIC DNA]</scope>
    <source>
        <strain evidence="1 4">4G03</strain>
    </source>
</reference>
<protein>
    <submittedName>
        <fullName evidence="2">Uncharacterized protein</fullName>
    </submittedName>
</protein>
<accession>A0A2G1BYG1</accession>
<evidence type="ECO:0000313" key="3">
    <source>
        <dbReference type="Proteomes" id="UP000222163"/>
    </source>
</evidence>
<keyword evidence="4" id="KW-1185">Reference proteome</keyword>
<evidence type="ECO:0000313" key="4">
    <source>
        <dbReference type="Proteomes" id="UP001242342"/>
    </source>
</evidence>
<evidence type="ECO:0000313" key="1">
    <source>
        <dbReference type="EMBL" id="MDP2541216.1"/>
    </source>
</evidence>
<dbReference type="EMBL" id="JAUYVU010000004">
    <property type="protein sequence ID" value="MDP2541216.1"/>
    <property type="molecule type" value="Genomic_DNA"/>
</dbReference>
<dbReference type="EMBL" id="PDUU01000002">
    <property type="protein sequence ID" value="PHN98919.1"/>
    <property type="molecule type" value="Genomic_DNA"/>
</dbReference>
<name>A0A2G1BYG1_9FLAO</name>
<comment type="caution">
    <text evidence="2">The sequence shown here is derived from an EMBL/GenBank/DDBJ whole genome shotgun (WGS) entry which is preliminary data.</text>
</comment>
<reference evidence="2" key="2">
    <citation type="submission" date="2017-10" db="EMBL/GenBank/DDBJ databases">
        <authorList>
            <person name="Enke T.N."/>
            <person name="Cordero O.X."/>
        </authorList>
    </citation>
    <scope>NUCLEOTIDE SEQUENCE</scope>
    <source>
        <strain evidence="2">4G03</strain>
    </source>
</reference>
<dbReference type="Proteomes" id="UP000222163">
    <property type="component" value="Unassembled WGS sequence"/>
</dbReference>